<keyword evidence="1" id="KW-1133">Transmembrane helix</keyword>
<dbReference type="GO" id="GO:0004519">
    <property type="term" value="F:endonuclease activity"/>
    <property type="evidence" value="ECO:0007669"/>
    <property type="project" value="UniProtKB-KW"/>
</dbReference>
<keyword evidence="3" id="KW-0255">Endonuclease</keyword>
<accession>A0A7D5IP76</accession>
<keyword evidence="3" id="KW-0378">Hydrolase</keyword>
<gene>
    <name evidence="3" type="ORF">HW566_01440</name>
</gene>
<evidence type="ECO:0000256" key="1">
    <source>
        <dbReference type="SAM" id="Phobius"/>
    </source>
</evidence>
<dbReference type="Proteomes" id="UP000509638">
    <property type="component" value="Chromosome"/>
</dbReference>
<keyword evidence="3" id="KW-0269">Exonuclease</keyword>
<feature type="transmembrane region" description="Helical" evidence="1">
    <location>
        <begin position="67"/>
        <end position="88"/>
    </location>
</feature>
<dbReference type="GO" id="GO:0004527">
    <property type="term" value="F:exonuclease activity"/>
    <property type="evidence" value="ECO:0007669"/>
    <property type="project" value="UniProtKB-KW"/>
</dbReference>
<organism evidence="3 4">
    <name type="scientific">Microbacterium oleivorans</name>
    <dbReference type="NCBI Taxonomy" id="273677"/>
    <lineage>
        <taxon>Bacteria</taxon>
        <taxon>Bacillati</taxon>
        <taxon>Actinomycetota</taxon>
        <taxon>Actinomycetes</taxon>
        <taxon>Micrococcales</taxon>
        <taxon>Microbacteriaceae</taxon>
        <taxon>Microbacterium</taxon>
    </lineage>
</organism>
<dbReference type="InterPro" id="IPR036691">
    <property type="entry name" value="Endo/exonu/phosph_ase_sf"/>
</dbReference>
<sequence>MMRVIGALVAALFAAAAAVVTWPQLLRLERELPFAQLVSLRPLVVGGFVAIAIVALLFSLGRRIRGFCLWIALFSLAAAGAGAGILAVRGLGTETLPDKSADSIRVMTWNTAGPATDADTIAETAVAMQADIVALPETTMETGRAVAVAMGERGHPMWAHVDRYEGPDTWDANSTALLISPELGDYAVIESEAAGTSNTTIVPSAVAMPVDGIGPIVVAVHAVAPRPDETDSWRNDLQWLADQCAADDVIMAGDFNATLDHMARLGVDGGDLGRCHDAARLTGNGGIGTWPTDLPAPLGAPIDHVMATDGWEPTGSVVISSLDASGSDHRPLVVQYTRR</sequence>
<evidence type="ECO:0000313" key="3">
    <source>
        <dbReference type="EMBL" id="QLD10561.1"/>
    </source>
</evidence>
<protein>
    <submittedName>
        <fullName evidence="3">Endonuclease/exonuclease/phosphatase family protein</fullName>
    </submittedName>
</protein>
<keyword evidence="1" id="KW-0472">Membrane</keyword>
<name>A0A7D5IP76_9MICO</name>
<dbReference type="InterPro" id="IPR005135">
    <property type="entry name" value="Endo/exonuclease/phosphatase"/>
</dbReference>
<keyword evidence="1" id="KW-0812">Transmembrane</keyword>
<reference evidence="3 4" key="1">
    <citation type="submission" date="2020-06" db="EMBL/GenBank/DDBJ databases">
        <authorList>
            <person name="Jo H."/>
        </authorList>
    </citation>
    <scope>NUCLEOTIDE SEQUENCE [LARGE SCALE GENOMIC DNA]</scope>
    <source>
        <strain evidence="3 4">I46</strain>
    </source>
</reference>
<dbReference type="Gene3D" id="3.60.10.10">
    <property type="entry name" value="Endonuclease/exonuclease/phosphatase"/>
    <property type="match status" value="1"/>
</dbReference>
<feature type="transmembrane region" description="Helical" evidence="1">
    <location>
        <begin position="42"/>
        <end position="60"/>
    </location>
</feature>
<dbReference type="AlphaFoldDB" id="A0A7D5IP76"/>
<feature type="domain" description="Endonuclease/exonuclease/phosphatase" evidence="2">
    <location>
        <begin position="107"/>
        <end position="329"/>
    </location>
</feature>
<evidence type="ECO:0000313" key="4">
    <source>
        <dbReference type="Proteomes" id="UP000509638"/>
    </source>
</evidence>
<dbReference type="SUPFAM" id="SSF56219">
    <property type="entry name" value="DNase I-like"/>
    <property type="match status" value="1"/>
</dbReference>
<dbReference type="Pfam" id="PF03372">
    <property type="entry name" value="Exo_endo_phos"/>
    <property type="match status" value="1"/>
</dbReference>
<dbReference type="EMBL" id="CP058316">
    <property type="protein sequence ID" value="QLD10561.1"/>
    <property type="molecule type" value="Genomic_DNA"/>
</dbReference>
<evidence type="ECO:0000259" key="2">
    <source>
        <dbReference type="Pfam" id="PF03372"/>
    </source>
</evidence>
<dbReference type="RefSeq" id="WP_178009765.1">
    <property type="nucleotide sequence ID" value="NZ_CP058316.1"/>
</dbReference>
<keyword evidence="3" id="KW-0540">Nuclease</keyword>
<proteinExistence type="predicted"/>